<feature type="transmembrane region" description="Helical" evidence="4">
    <location>
        <begin position="59"/>
        <end position="77"/>
    </location>
</feature>
<dbReference type="SMART" id="SM00563">
    <property type="entry name" value="PlsC"/>
    <property type="match status" value="1"/>
</dbReference>
<evidence type="ECO:0000256" key="1">
    <source>
        <dbReference type="ARBA" id="ARBA00005189"/>
    </source>
</evidence>
<evidence type="ECO:0000256" key="2">
    <source>
        <dbReference type="ARBA" id="ARBA00022679"/>
    </source>
</evidence>
<dbReference type="PANTHER" id="PTHR10434">
    <property type="entry name" value="1-ACYL-SN-GLYCEROL-3-PHOSPHATE ACYLTRANSFERASE"/>
    <property type="match status" value="1"/>
</dbReference>
<name>A0A1Y6FXN0_9GAMM</name>
<feature type="domain" description="Phospholipid/glycerol acyltransferase" evidence="5">
    <location>
        <begin position="47"/>
        <end position="159"/>
    </location>
</feature>
<dbReference type="EMBL" id="FXWH01000003">
    <property type="protein sequence ID" value="SMQ80417.1"/>
    <property type="molecule type" value="Genomic_DNA"/>
</dbReference>
<dbReference type="GO" id="GO:0003841">
    <property type="term" value="F:1-acylglycerol-3-phosphate O-acyltransferase activity"/>
    <property type="evidence" value="ECO:0007669"/>
    <property type="project" value="TreeGrafter"/>
</dbReference>
<dbReference type="Pfam" id="PF01553">
    <property type="entry name" value="Acyltransferase"/>
    <property type="match status" value="1"/>
</dbReference>
<dbReference type="PANTHER" id="PTHR10434:SF9">
    <property type="entry name" value="PHOSPHOLIPID_GLYCEROL ACYLTRANSFERASE DOMAIN-CONTAINING PROTEIN"/>
    <property type="match status" value="1"/>
</dbReference>
<evidence type="ECO:0000313" key="6">
    <source>
        <dbReference type="EMBL" id="SMQ80417.1"/>
    </source>
</evidence>
<dbReference type="GO" id="GO:0006654">
    <property type="term" value="P:phosphatidic acid biosynthetic process"/>
    <property type="evidence" value="ECO:0007669"/>
    <property type="project" value="TreeGrafter"/>
</dbReference>
<sequence length="197" mass="22181">MDKIPEHLYGELPRRGNAFTRWFGRLGMRVLGGWKINGELPELRQAIIPVAPHTSNWDFFVGIFVMFALGLRLNFLGKHTIFRFPVNGILRRLGGIPIDRSAAQGVVGQMVEQFKTRDQLVLALAPEGTRKKVTEWKRGFLHIAHQARIPVIPVCFDFSRRSVDIAKPMMIASDIEAELVRVKAAVAHAVGRNPEHA</sequence>
<keyword evidence="4" id="KW-0812">Transmembrane</keyword>
<evidence type="ECO:0000259" key="5">
    <source>
        <dbReference type="SMART" id="SM00563"/>
    </source>
</evidence>
<keyword evidence="3 6" id="KW-0012">Acyltransferase</keyword>
<gene>
    <name evidence="6" type="ORF">SAMN06297229_2178</name>
</gene>
<dbReference type="SUPFAM" id="SSF69593">
    <property type="entry name" value="Glycerol-3-phosphate (1)-acyltransferase"/>
    <property type="match status" value="1"/>
</dbReference>
<dbReference type="CDD" id="cd07988">
    <property type="entry name" value="LPLAT_ABO13168-like"/>
    <property type="match status" value="1"/>
</dbReference>
<keyword evidence="4" id="KW-1133">Transmembrane helix</keyword>
<accession>A0A1Y6FXN0</accession>
<keyword evidence="2 6" id="KW-0808">Transferase</keyword>
<evidence type="ECO:0000256" key="4">
    <source>
        <dbReference type="SAM" id="Phobius"/>
    </source>
</evidence>
<dbReference type="AlphaFoldDB" id="A0A1Y6FXN0"/>
<dbReference type="RefSeq" id="WP_234996330.1">
    <property type="nucleotide sequence ID" value="NZ_FXWH01000003.1"/>
</dbReference>
<organism evidence="6 7">
    <name type="scientific">Pseudidiomarina planktonica</name>
    <dbReference type="NCBI Taxonomy" id="1323738"/>
    <lineage>
        <taxon>Bacteria</taxon>
        <taxon>Pseudomonadati</taxon>
        <taxon>Pseudomonadota</taxon>
        <taxon>Gammaproteobacteria</taxon>
        <taxon>Alteromonadales</taxon>
        <taxon>Idiomarinaceae</taxon>
        <taxon>Pseudidiomarina</taxon>
    </lineage>
</organism>
<dbReference type="Proteomes" id="UP000194450">
    <property type="component" value="Unassembled WGS sequence"/>
</dbReference>
<evidence type="ECO:0000313" key="7">
    <source>
        <dbReference type="Proteomes" id="UP000194450"/>
    </source>
</evidence>
<keyword evidence="4" id="KW-0472">Membrane</keyword>
<proteinExistence type="predicted"/>
<evidence type="ECO:0000256" key="3">
    <source>
        <dbReference type="ARBA" id="ARBA00023315"/>
    </source>
</evidence>
<comment type="pathway">
    <text evidence="1">Lipid metabolism.</text>
</comment>
<reference evidence="7" key="1">
    <citation type="submission" date="2017-04" db="EMBL/GenBank/DDBJ databases">
        <authorList>
            <person name="Varghese N."/>
            <person name="Submissions S."/>
        </authorList>
    </citation>
    <scope>NUCLEOTIDE SEQUENCE [LARGE SCALE GENOMIC DNA]</scope>
</reference>
<keyword evidence="7" id="KW-1185">Reference proteome</keyword>
<protein>
    <submittedName>
        <fullName evidence="6">1-acyl-sn-glycerol-3-phosphate acyltransferases</fullName>
    </submittedName>
</protein>
<dbReference type="InterPro" id="IPR002123">
    <property type="entry name" value="Plipid/glycerol_acylTrfase"/>
</dbReference>